<keyword evidence="2" id="KW-1185">Reference proteome</keyword>
<evidence type="ECO:0000313" key="1">
    <source>
        <dbReference type="EMBL" id="KAH7954628.1"/>
    </source>
</evidence>
<dbReference type="Proteomes" id="UP000821865">
    <property type="component" value="Chromosome 4"/>
</dbReference>
<proteinExistence type="predicted"/>
<organism evidence="1 2">
    <name type="scientific">Dermacentor silvarum</name>
    <name type="common">Tick</name>
    <dbReference type="NCBI Taxonomy" id="543639"/>
    <lineage>
        <taxon>Eukaryota</taxon>
        <taxon>Metazoa</taxon>
        <taxon>Ecdysozoa</taxon>
        <taxon>Arthropoda</taxon>
        <taxon>Chelicerata</taxon>
        <taxon>Arachnida</taxon>
        <taxon>Acari</taxon>
        <taxon>Parasitiformes</taxon>
        <taxon>Ixodida</taxon>
        <taxon>Ixodoidea</taxon>
        <taxon>Ixodidae</taxon>
        <taxon>Rhipicephalinae</taxon>
        <taxon>Dermacentor</taxon>
    </lineage>
</organism>
<reference evidence="1" key="1">
    <citation type="submission" date="2020-05" db="EMBL/GenBank/DDBJ databases">
        <title>Large-scale comparative analyses of tick genomes elucidate their genetic diversity and vector capacities.</title>
        <authorList>
            <person name="Jia N."/>
            <person name="Wang J."/>
            <person name="Shi W."/>
            <person name="Du L."/>
            <person name="Sun Y."/>
            <person name="Zhan W."/>
            <person name="Jiang J."/>
            <person name="Wang Q."/>
            <person name="Zhang B."/>
            <person name="Ji P."/>
            <person name="Sakyi L.B."/>
            <person name="Cui X."/>
            <person name="Yuan T."/>
            <person name="Jiang B."/>
            <person name="Yang W."/>
            <person name="Lam T.T.-Y."/>
            <person name="Chang Q."/>
            <person name="Ding S."/>
            <person name="Wang X."/>
            <person name="Zhu J."/>
            <person name="Ruan X."/>
            <person name="Zhao L."/>
            <person name="Wei J."/>
            <person name="Que T."/>
            <person name="Du C."/>
            <person name="Cheng J."/>
            <person name="Dai P."/>
            <person name="Han X."/>
            <person name="Huang E."/>
            <person name="Gao Y."/>
            <person name="Liu J."/>
            <person name="Shao H."/>
            <person name="Ye R."/>
            <person name="Li L."/>
            <person name="Wei W."/>
            <person name="Wang X."/>
            <person name="Wang C."/>
            <person name="Yang T."/>
            <person name="Huo Q."/>
            <person name="Li W."/>
            <person name="Guo W."/>
            <person name="Chen H."/>
            <person name="Zhou L."/>
            <person name="Ni X."/>
            <person name="Tian J."/>
            <person name="Zhou Y."/>
            <person name="Sheng Y."/>
            <person name="Liu T."/>
            <person name="Pan Y."/>
            <person name="Xia L."/>
            <person name="Li J."/>
            <person name="Zhao F."/>
            <person name="Cao W."/>
        </authorList>
    </citation>
    <scope>NUCLEOTIDE SEQUENCE</scope>
    <source>
        <strain evidence="1">Dsil-2018</strain>
    </source>
</reference>
<dbReference type="EMBL" id="CM023473">
    <property type="protein sequence ID" value="KAH7954628.1"/>
    <property type="molecule type" value="Genomic_DNA"/>
</dbReference>
<name>A0ACB8CZQ6_DERSI</name>
<evidence type="ECO:0000313" key="2">
    <source>
        <dbReference type="Proteomes" id="UP000821865"/>
    </source>
</evidence>
<comment type="caution">
    <text evidence="1">The sequence shown here is derived from an EMBL/GenBank/DDBJ whole genome shotgun (WGS) entry which is preliminary data.</text>
</comment>
<gene>
    <name evidence="1" type="ORF">HPB49_020291</name>
</gene>
<sequence length="416" mass="45880">MVFKLAVSVVATKATENPSGASTFSAGNSLAADVRRNTPGLSTVFVVDSPAVDVRRNFLFRQRDSTGVKLLLSESISVTVESSAESGSSTSVTAVAKKAPAGRAAVWSTASTGSCTGRVPAIPKHDAITVDTQYLKKLQKSGRAENTDVLYRHFFFFLFDCLQDRFGKYRQLAGAQYHISIRQIYEAENKLRLQSTLPTVSPDQHWECVRKQVEALLPSSNVVVTSQALTKMQDVVPVLVYVAGYAVYGTLKKLKCEQCRDSLTVDKKITVSATNEHYGLVKQLDRGGLVYPSMFALNAVAHSYVVVEQLATEPALLMMPEQRQVVTKMTLQLLASEEQSDFDTSVEKLLQESINVVTADKWLRARSHVQRIEEEFWQRDGIIDASLDRLEISLVSDRSSESDANDSEKGGMEEPL</sequence>
<accession>A0ACB8CZQ6</accession>
<protein>
    <submittedName>
        <fullName evidence="1">Uncharacterized protein</fullName>
    </submittedName>
</protein>